<dbReference type="CDD" id="cd00067">
    <property type="entry name" value="GAL4"/>
    <property type="match status" value="1"/>
</dbReference>
<dbReference type="InterPro" id="IPR052973">
    <property type="entry name" value="Fungal_sec-metab_reg_TF"/>
</dbReference>
<gene>
    <name evidence="3" type="ORF">TPAR_08234</name>
</gene>
<feature type="compositionally biased region" description="Pro residues" evidence="2">
    <location>
        <begin position="85"/>
        <end position="95"/>
    </location>
</feature>
<evidence type="ECO:0000256" key="1">
    <source>
        <dbReference type="ARBA" id="ARBA00023242"/>
    </source>
</evidence>
<feature type="region of interest" description="Disordered" evidence="2">
    <location>
        <begin position="307"/>
        <end position="329"/>
    </location>
</feature>
<dbReference type="GO" id="GO:0000981">
    <property type="term" value="F:DNA-binding transcription factor activity, RNA polymerase II-specific"/>
    <property type="evidence" value="ECO:0007669"/>
    <property type="project" value="InterPro"/>
</dbReference>
<name>A0A2S4KMX8_9HYPO</name>
<evidence type="ECO:0000313" key="4">
    <source>
        <dbReference type="Proteomes" id="UP000237481"/>
    </source>
</evidence>
<sequence length="835" mass="93135">MQPVQPCMPYPVVAQSSGHDGPLVMPTAGHRQDPGENAFATTSLLESHSRTAGVLLYDACFQHPIPLLVSGQLTEAGTQHQHHQTPPPASSPPLGPAQTVAPYTAPSAASAYYEDLLPQQVQIADPRHINGRSAASTGACAADCVQVTHRNPTDHLPASGQVSAVGEHSLHFQPQTALPPTSYANQALISHSLASPIQNGFLGAAGQQITEFEHPSEALGRYGNYHFNFDPPSRPQPTMGGGDTYPVHQQLGEGGAEMLVPEQPHLPQLASQGNTARENMPSGHDIALCGPQASTYPVSYPAAPGQGAFGQNGWAEQEPPENPEDLHHGLVSPELASNANSSSVLELDGTARKAKKRSAFDEVRRRETADTRSRKACLRCRMQKGRCEPDPDDAEAECLKCQNYSKDSKKTIHHIPCYRNKLTDTVLFRKGGLKLTTRWEGTAMKDVGDRVNPQDIRTIHFTLGLCDEPVEIDVVRFNARPGDVTARYWTVREGIHGDEVRKKKELEPFCLANIWITGNYFEKYIIDNAIPSIVKQNAPAKLRGMPLAAPDVIQRTYTMAVEHYSSLEDEVEGPDGKKSNPEKVLLGNLFILWFAIRHTTGSAYICGKEKLDMRPETKDETYPLYGKVSLPRMIIAQFDSINSTKLLSKYAHRVLTGLEAYMTSSQSRWWWTVYLCVFILLREASFISADRYRHARNNHGAKLRYSIPKFVEELQAGCNNVLMHWHYYNRGPWPNPREPLTRHKHFMGDLSSEQHQLVMDTMVDPFVSRQLGVWKECRENNGHARRVDGLPGASSDTPYDGSQAQLDWDHPLYWVSQVFEELWRPHRTYEREYES</sequence>
<accession>A0A2S4KMX8</accession>
<comment type="caution">
    <text evidence="3">The sequence shown here is derived from an EMBL/GenBank/DDBJ whole genome shotgun (WGS) entry which is preliminary data.</text>
</comment>
<keyword evidence="4" id="KW-1185">Reference proteome</keyword>
<dbReference type="AlphaFoldDB" id="A0A2S4KMX8"/>
<protein>
    <recommendedName>
        <fullName evidence="5">Zn(2)-C6 fungal-type domain-containing protein</fullName>
    </recommendedName>
</protein>
<dbReference type="Proteomes" id="UP000237481">
    <property type="component" value="Unassembled WGS sequence"/>
</dbReference>
<dbReference type="EMBL" id="PKSG01001029">
    <property type="protein sequence ID" value="POR31547.1"/>
    <property type="molecule type" value="Genomic_DNA"/>
</dbReference>
<evidence type="ECO:0008006" key="5">
    <source>
        <dbReference type="Google" id="ProtNLM"/>
    </source>
</evidence>
<dbReference type="STRING" id="94208.A0A2S4KMX8"/>
<keyword evidence="1" id="KW-0539">Nucleus</keyword>
<dbReference type="OrthoDB" id="5362630at2759"/>
<dbReference type="InterPro" id="IPR001138">
    <property type="entry name" value="Zn2Cys6_DnaBD"/>
</dbReference>
<organism evidence="3 4">
    <name type="scientific">Tolypocladium paradoxum</name>
    <dbReference type="NCBI Taxonomy" id="94208"/>
    <lineage>
        <taxon>Eukaryota</taxon>
        <taxon>Fungi</taxon>
        <taxon>Dikarya</taxon>
        <taxon>Ascomycota</taxon>
        <taxon>Pezizomycotina</taxon>
        <taxon>Sordariomycetes</taxon>
        <taxon>Hypocreomycetidae</taxon>
        <taxon>Hypocreales</taxon>
        <taxon>Ophiocordycipitaceae</taxon>
        <taxon>Tolypocladium</taxon>
    </lineage>
</organism>
<evidence type="ECO:0000313" key="3">
    <source>
        <dbReference type="EMBL" id="POR31547.1"/>
    </source>
</evidence>
<dbReference type="PANTHER" id="PTHR35392:SF3">
    <property type="entry name" value="ZN(2)-C6 FUNGAL-TYPE DOMAIN-CONTAINING PROTEIN"/>
    <property type="match status" value="1"/>
</dbReference>
<proteinExistence type="predicted"/>
<reference evidence="3 4" key="1">
    <citation type="submission" date="2018-01" db="EMBL/GenBank/DDBJ databases">
        <title>Harnessing the power of phylogenomics to disentangle the directionality and signatures of interkingdom host jumping in the parasitic fungal genus Tolypocladium.</title>
        <authorList>
            <person name="Quandt C.A."/>
            <person name="Patterson W."/>
            <person name="Spatafora J.W."/>
        </authorList>
    </citation>
    <scope>NUCLEOTIDE SEQUENCE [LARGE SCALE GENOMIC DNA]</scope>
    <source>
        <strain evidence="3 4">NRBC 100945</strain>
    </source>
</reference>
<dbReference type="GO" id="GO:0008270">
    <property type="term" value="F:zinc ion binding"/>
    <property type="evidence" value="ECO:0007669"/>
    <property type="project" value="InterPro"/>
</dbReference>
<dbReference type="PANTHER" id="PTHR35392">
    <property type="entry name" value="ZN(II)2CYS6 TRANSCRIPTION FACTOR (EUROFUNG)-RELATED-RELATED"/>
    <property type="match status" value="1"/>
</dbReference>
<evidence type="ECO:0000256" key="2">
    <source>
        <dbReference type="SAM" id="MobiDB-lite"/>
    </source>
</evidence>
<feature type="region of interest" description="Disordered" evidence="2">
    <location>
        <begin position="75"/>
        <end position="100"/>
    </location>
</feature>